<dbReference type="PROSITE" id="PS51186">
    <property type="entry name" value="GNAT"/>
    <property type="match status" value="1"/>
</dbReference>
<feature type="domain" description="N-acetyltransferase" evidence="1">
    <location>
        <begin position="7"/>
        <end position="159"/>
    </location>
</feature>
<protein>
    <recommendedName>
        <fullName evidence="1">N-acetyltransferase domain-containing protein</fullName>
    </recommendedName>
</protein>
<keyword evidence="3" id="KW-1185">Reference proteome</keyword>
<gene>
    <name evidence="2" type="ORF">CTEN210_06790</name>
</gene>
<comment type="caution">
    <text evidence="2">The sequence shown here is derived from an EMBL/GenBank/DDBJ whole genome shotgun (WGS) entry which is preliminary data.</text>
</comment>
<evidence type="ECO:0000259" key="1">
    <source>
        <dbReference type="PROSITE" id="PS51186"/>
    </source>
</evidence>
<dbReference type="GO" id="GO:0030649">
    <property type="term" value="P:aminoglycoside antibiotic catabolic process"/>
    <property type="evidence" value="ECO:0007669"/>
    <property type="project" value="TreeGrafter"/>
</dbReference>
<dbReference type="SUPFAM" id="SSF55729">
    <property type="entry name" value="Acyl-CoA N-acyltransferases (Nat)"/>
    <property type="match status" value="1"/>
</dbReference>
<dbReference type="InterPro" id="IPR000182">
    <property type="entry name" value="GNAT_dom"/>
</dbReference>
<name>A0AAD3H559_9STRA</name>
<sequence length="363" mass="41748">MNQDSSYNLCSINEEEKLQEWADFCASCFAYKANAPPASYFLSHFFNDPRRDASLVTVMKESSSLKIVASTRVFVRRISIGNGKSVEAGGIGEVCTSLDHRKKGLAKKLLLNAIQLMTDRNMNCSMLHASPSLMNVYERNYKGVDSHWTILPLDSKYFETEENALLERGNHLNVRLASFPNDTMELKTMHESYSQERFCGCIIRTTEYWNEYIRHEIGDSLFVLTDQEKILAWMSIQQRSETRLRLREFGWCMENDVSVNIQDAFSCLIMTCMNSLMKEKGVVPESLFKQDMELAIPSLVYKDLTADCEENTSFPFMNQSLEVKNECDPGWMYKDLLDNDLVDMSNVVNVLKVHHLIWPSDSF</sequence>
<reference evidence="2 3" key="1">
    <citation type="journal article" date="2021" name="Sci. Rep.">
        <title>The genome of the diatom Chaetoceros tenuissimus carries an ancient integrated fragment of an extant virus.</title>
        <authorList>
            <person name="Hongo Y."/>
            <person name="Kimura K."/>
            <person name="Takaki Y."/>
            <person name="Yoshida Y."/>
            <person name="Baba S."/>
            <person name="Kobayashi G."/>
            <person name="Nagasaki K."/>
            <person name="Hano T."/>
            <person name="Tomaru Y."/>
        </authorList>
    </citation>
    <scope>NUCLEOTIDE SEQUENCE [LARGE SCALE GENOMIC DNA]</scope>
    <source>
        <strain evidence="2 3">NIES-3715</strain>
    </source>
</reference>
<dbReference type="PANTHER" id="PTHR37817:SF1">
    <property type="entry name" value="N-ACETYLTRANSFERASE EIS"/>
    <property type="match status" value="1"/>
</dbReference>
<dbReference type="EMBL" id="BLLK01000038">
    <property type="protein sequence ID" value="GFH50314.1"/>
    <property type="molecule type" value="Genomic_DNA"/>
</dbReference>
<dbReference type="InterPro" id="IPR016181">
    <property type="entry name" value="Acyl_CoA_acyltransferase"/>
</dbReference>
<dbReference type="Gene3D" id="3.40.630.30">
    <property type="match status" value="1"/>
</dbReference>
<dbReference type="GO" id="GO:0034069">
    <property type="term" value="F:aminoglycoside N-acetyltransferase activity"/>
    <property type="evidence" value="ECO:0007669"/>
    <property type="project" value="TreeGrafter"/>
</dbReference>
<dbReference type="Proteomes" id="UP001054902">
    <property type="component" value="Unassembled WGS sequence"/>
</dbReference>
<organism evidence="2 3">
    <name type="scientific">Chaetoceros tenuissimus</name>
    <dbReference type="NCBI Taxonomy" id="426638"/>
    <lineage>
        <taxon>Eukaryota</taxon>
        <taxon>Sar</taxon>
        <taxon>Stramenopiles</taxon>
        <taxon>Ochrophyta</taxon>
        <taxon>Bacillariophyta</taxon>
        <taxon>Coscinodiscophyceae</taxon>
        <taxon>Chaetocerotophycidae</taxon>
        <taxon>Chaetocerotales</taxon>
        <taxon>Chaetocerotaceae</taxon>
        <taxon>Chaetoceros</taxon>
    </lineage>
</organism>
<evidence type="ECO:0000313" key="3">
    <source>
        <dbReference type="Proteomes" id="UP001054902"/>
    </source>
</evidence>
<dbReference type="Pfam" id="PF13527">
    <property type="entry name" value="Acetyltransf_9"/>
    <property type="match status" value="1"/>
</dbReference>
<dbReference type="InterPro" id="IPR051554">
    <property type="entry name" value="Acetyltransferase_Eis"/>
</dbReference>
<dbReference type="AlphaFoldDB" id="A0AAD3H559"/>
<dbReference type="PANTHER" id="PTHR37817">
    <property type="entry name" value="N-ACETYLTRANSFERASE EIS"/>
    <property type="match status" value="1"/>
</dbReference>
<accession>A0AAD3H559</accession>
<evidence type="ECO:0000313" key="2">
    <source>
        <dbReference type="EMBL" id="GFH50314.1"/>
    </source>
</evidence>
<proteinExistence type="predicted"/>